<reference evidence="1" key="1">
    <citation type="submission" date="2009-02" db="EMBL/GenBank/DDBJ databases">
        <title>The Genome Sequence of Ajellomyces capsulatus strain G186AR.</title>
        <authorList>
            <consortium name="The Broad Institute Genome Sequencing Platform"/>
            <person name="Champion M."/>
            <person name="Cuomo C."/>
            <person name="Ma L.-J."/>
            <person name="Henn M.R."/>
            <person name="Sil A."/>
            <person name="Goldman B."/>
            <person name="Young S.K."/>
            <person name="Kodira C.D."/>
            <person name="Zeng Q."/>
            <person name="Koehrsen M."/>
            <person name="Alvarado L."/>
            <person name="Berlin A."/>
            <person name="Borenstein D."/>
            <person name="Chen Z."/>
            <person name="Engels R."/>
            <person name="Freedman E."/>
            <person name="Gellesch M."/>
            <person name="Goldberg J."/>
            <person name="Griggs A."/>
            <person name="Gujja S."/>
            <person name="Heiman D."/>
            <person name="Hepburn T."/>
            <person name="Howarth C."/>
            <person name="Jen D."/>
            <person name="Larson L."/>
            <person name="Lewis B."/>
            <person name="Mehta T."/>
            <person name="Park D."/>
            <person name="Pearson M."/>
            <person name="Roberts A."/>
            <person name="Saif S."/>
            <person name="Shea T."/>
            <person name="Shenoy N."/>
            <person name="Sisk P."/>
            <person name="Stolte C."/>
            <person name="Sykes S."/>
            <person name="Walk T."/>
            <person name="White J."/>
            <person name="Yandava C."/>
            <person name="Klein B."/>
            <person name="McEwen J.G."/>
            <person name="Puccia R."/>
            <person name="Goldman G.H."/>
            <person name="Felipe M.S."/>
            <person name="Nino-Vega G."/>
            <person name="San-Blas G."/>
            <person name="Taylor J."/>
            <person name="Mendoza L."/>
            <person name="Galagan J."/>
            <person name="Nusbaum C."/>
            <person name="Birren B."/>
        </authorList>
    </citation>
    <scope>NUCLEOTIDE SEQUENCE</scope>
    <source>
        <strain evidence="1">G186AR</strain>
    </source>
</reference>
<dbReference type="EMBL" id="GG663367">
    <property type="protein sequence ID" value="EEH07640.1"/>
    <property type="molecule type" value="Genomic_DNA"/>
</dbReference>
<evidence type="ECO:0000313" key="1">
    <source>
        <dbReference type="EMBL" id="EEH07640.1"/>
    </source>
</evidence>
<dbReference type="VEuPathDB" id="FungiDB:I7I50_11241"/>
<evidence type="ECO:0008006" key="3">
    <source>
        <dbReference type="Google" id="ProtNLM"/>
    </source>
</evidence>
<dbReference type="HOGENOM" id="CLU_1170382_0_0_1"/>
<organism evidence="1 2">
    <name type="scientific">Ajellomyces capsulatus (strain G186AR / H82 / ATCC MYA-2454 / RMSCC 2432)</name>
    <name type="common">Darling's disease fungus</name>
    <name type="synonym">Histoplasma capsulatum</name>
    <dbReference type="NCBI Taxonomy" id="447093"/>
    <lineage>
        <taxon>Eukaryota</taxon>
        <taxon>Fungi</taxon>
        <taxon>Dikarya</taxon>
        <taxon>Ascomycota</taxon>
        <taxon>Pezizomycotina</taxon>
        <taxon>Eurotiomycetes</taxon>
        <taxon>Eurotiomycetidae</taxon>
        <taxon>Onygenales</taxon>
        <taxon>Ajellomycetaceae</taxon>
        <taxon>Histoplasma</taxon>
    </lineage>
</organism>
<dbReference type="RefSeq" id="XP_045288121.1">
    <property type="nucleotide sequence ID" value="XM_045431568.1"/>
</dbReference>
<dbReference type="Proteomes" id="UP000001631">
    <property type="component" value="Unassembled WGS sequence"/>
</dbReference>
<dbReference type="STRING" id="447093.C0NLY9"/>
<keyword evidence="2" id="KW-1185">Reference proteome</keyword>
<accession>C0NLY9</accession>
<gene>
    <name evidence="1" type="ORF">HCBG_04519</name>
</gene>
<sequence>MDPIGAVGLAANVVQLLDFGIKLVSKAHHIYNSPEGAGVHNIELDVIAQNLISVNRRLHNRSRKICAFAIGEELIKDLQAAKVQGTHNHWKSVRQALKSAVGRDGIQELYNRLKKYREQIVVVLLVITSAKQTALNENVDAVKHSIIESESRILGRDPEDSSPTPGCIQCSNCNTTKQEDVLKVSRLLSERISRGSEEKIKEEILESLYYLNMQYQREWISSAHKKTFNWTLEDKAG</sequence>
<name>C0NLY9_AJECG</name>
<dbReference type="GeneID" id="69037535"/>
<protein>
    <recommendedName>
        <fullName evidence="3">NACHT-NTPase and P-loop NTPases N-terminal domain-containing protein</fullName>
    </recommendedName>
</protein>
<evidence type="ECO:0000313" key="2">
    <source>
        <dbReference type="Proteomes" id="UP000001631"/>
    </source>
</evidence>
<dbReference type="AlphaFoldDB" id="C0NLY9"/>
<proteinExistence type="predicted"/>
<dbReference type="InParanoid" id="C0NLY9"/>